<keyword evidence="2" id="KW-1185">Reference proteome</keyword>
<reference evidence="1" key="1">
    <citation type="journal article" date="2014" name="Int. J. Syst. Evol. Microbiol.">
        <title>Complete genome sequence of Corynebacterium casei LMG S-19264T (=DSM 44701T), isolated from a smear-ripened cheese.</title>
        <authorList>
            <consortium name="US DOE Joint Genome Institute (JGI-PGF)"/>
            <person name="Walter F."/>
            <person name="Albersmeier A."/>
            <person name="Kalinowski J."/>
            <person name="Ruckert C."/>
        </authorList>
    </citation>
    <scope>NUCLEOTIDE SEQUENCE</scope>
    <source>
        <strain evidence="1">CGMCC 1.15290</strain>
    </source>
</reference>
<evidence type="ECO:0000313" key="1">
    <source>
        <dbReference type="EMBL" id="GGH77934.1"/>
    </source>
</evidence>
<organism evidence="1 2">
    <name type="scientific">Filimonas zeae</name>
    <dbReference type="NCBI Taxonomy" id="1737353"/>
    <lineage>
        <taxon>Bacteria</taxon>
        <taxon>Pseudomonadati</taxon>
        <taxon>Bacteroidota</taxon>
        <taxon>Chitinophagia</taxon>
        <taxon>Chitinophagales</taxon>
        <taxon>Chitinophagaceae</taxon>
        <taxon>Filimonas</taxon>
    </lineage>
</organism>
<evidence type="ECO:0000313" key="2">
    <source>
        <dbReference type="Proteomes" id="UP000627292"/>
    </source>
</evidence>
<reference evidence="1" key="2">
    <citation type="submission" date="2020-09" db="EMBL/GenBank/DDBJ databases">
        <authorList>
            <person name="Sun Q."/>
            <person name="Zhou Y."/>
        </authorList>
    </citation>
    <scope>NUCLEOTIDE SEQUENCE</scope>
    <source>
        <strain evidence="1">CGMCC 1.15290</strain>
    </source>
</reference>
<dbReference type="Proteomes" id="UP000627292">
    <property type="component" value="Unassembled WGS sequence"/>
</dbReference>
<dbReference type="RefSeq" id="WP_229687970.1">
    <property type="nucleotide sequence ID" value="NZ_BMIB01000004.1"/>
</dbReference>
<name>A0A917J3T4_9BACT</name>
<comment type="caution">
    <text evidence="1">The sequence shown here is derived from an EMBL/GenBank/DDBJ whole genome shotgun (WGS) entry which is preliminary data.</text>
</comment>
<gene>
    <name evidence="1" type="ORF">GCM10011379_45030</name>
</gene>
<dbReference type="EMBL" id="BMIB01000004">
    <property type="protein sequence ID" value="GGH77934.1"/>
    <property type="molecule type" value="Genomic_DNA"/>
</dbReference>
<sequence>MTQKQIDQLSLKQRAKQETPPFFEKLRNMGLALTAASAVIIASPVVLPAGVITAAGYLAVAGSVAAAISQITVKG</sequence>
<proteinExistence type="predicted"/>
<dbReference type="AlphaFoldDB" id="A0A917J3T4"/>
<protein>
    <submittedName>
        <fullName evidence="1">Uncharacterized protein</fullName>
    </submittedName>
</protein>
<accession>A0A917J3T4</accession>